<dbReference type="InterPro" id="IPR008331">
    <property type="entry name" value="Ferritin_DPS_dom"/>
</dbReference>
<evidence type="ECO:0000313" key="4">
    <source>
        <dbReference type="EMBL" id="MBA1375130.1"/>
    </source>
</evidence>
<dbReference type="RefSeq" id="WP_181267715.1">
    <property type="nucleotide sequence ID" value="NZ_BAAAGB010000001.1"/>
</dbReference>
<dbReference type="InterPro" id="IPR002177">
    <property type="entry name" value="DPS_DNA-bd"/>
</dbReference>
<dbReference type="EMBL" id="VDES01000002">
    <property type="protein sequence ID" value="MBA1375130.1"/>
    <property type="molecule type" value="Genomic_DNA"/>
</dbReference>
<protein>
    <submittedName>
        <fullName evidence="4">DNA starvation/stationary phase protection protein Dps</fullName>
    </submittedName>
</protein>
<comment type="similarity">
    <text evidence="1 2">Belongs to the Dps family.</text>
</comment>
<dbReference type="CDD" id="cd01043">
    <property type="entry name" value="DPS"/>
    <property type="match status" value="1"/>
</dbReference>
<name>A0A7V8RER5_9SPHN</name>
<accession>A0A7V8RER5</accession>
<dbReference type="AlphaFoldDB" id="A0A7V8RER5"/>
<dbReference type="PANTHER" id="PTHR42932">
    <property type="entry name" value="GENERAL STRESS PROTEIN 20U"/>
    <property type="match status" value="1"/>
</dbReference>
<dbReference type="PRINTS" id="PR01346">
    <property type="entry name" value="HELNAPAPROT"/>
</dbReference>
<dbReference type="InterPro" id="IPR023188">
    <property type="entry name" value="DPS_DNA-bd_CS"/>
</dbReference>
<reference evidence="4 5" key="1">
    <citation type="journal article" date="1994" name="Int. J. Syst. Bacteriol.">
        <title>Phylogenetic positions of novel aerobic, bacteriochlorophyll a-containing bacteria and description of Roseococcus thiosulfatophilus gen. nov., sp. nov., Erythromicrobium ramosum gen. nov., sp. nov., and Erythrobacter litoralis sp. nov.</title>
        <authorList>
            <person name="Yurkov V."/>
            <person name="Stackebrandt E."/>
            <person name="Holmes A."/>
            <person name="Fuerst J.A."/>
            <person name="Hugenholtz P."/>
            <person name="Golecki J."/>
            <person name="Gad'on N."/>
            <person name="Gorlenko V.M."/>
            <person name="Kompantseva E.I."/>
            <person name="Drews G."/>
        </authorList>
    </citation>
    <scope>NUCLEOTIDE SEQUENCE [LARGE SCALE GENOMIC DNA]</scope>
    <source>
        <strain evidence="4 5">KR-99</strain>
    </source>
</reference>
<dbReference type="GO" id="GO:0008199">
    <property type="term" value="F:ferric iron binding"/>
    <property type="evidence" value="ECO:0007669"/>
    <property type="project" value="InterPro"/>
</dbReference>
<dbReference type="InterPro" id="IPR012347">
    <property type="entry name" value="Ferritin-like"/>
</dbReference>
<feature type="domain" description="Ferritin/DPS" evidence="3">
    <location>
        <begin position="19"/>
        <end position="158"/>
    </location>
</feature>
<dbReference type="PROSITE" id="PS00819">
    <property type="entry name" value="DPS_2"/>
    <property type="match status" value="1"/>
</dbReference>
<dbReference type="InterPro" id="IPR009078">
    <property type="entry name" value="Ferritin-like_SF"/>
</dbReference>
<organism evidence="4 5">
    <name type="scientific">Sphingomonas ursincola</name>
    <dbReference type="NCBI Taxonomy" id="56361"/>
    <lineage>
        <taxon>Bacteria</taxon>
        <taxon>Pseudomonadati</taxon>
        <taxon>Pseudomonadota</taxon>
        <taxon>Alphaproteobacteria</taxon>
        <taxon>Sphingomonadales</taxon>
        <taxon>Sphingomonadaceae</taxon>
        <taxon>Sphingomonas</taxon>
    </lineage>
</organism>
<dbReference type="SUPFAM" id="SSF47240">
    <property type="entry name" value="Ferritin-like"/>
    <property type="match status" value="1"/>
</dbReference>
<dbReference type="Proteomes" id="UP000589292">
    <property type="component" value="Unassembled WGS sequence"/>
</dbReference>
<dbReference type="PROSITE" id="PS00818">
    <property type="entry name" value="DPS_1"/>
    <property type="match status" value="1"/>
</dbReference>
<proteinExistence type="inferred from homology"/>
<comment type="caution">
    <text evidence="4">The sequence shown here is derived from an EMBL/GenBank/DDBJ whole genome shotgun (WGS) entry which is preliminary data.</text>
</comment>
<keyword evidence="5" id="KW-1185">Reference proteome</keyword>
<gene>
    <name evidence="4" type="primary">dps</name>
    <name evidence="4" type="synonym">pexB</name>
    <name evidence="4" type="ORF">FG486_12340</name>
</gene>
<evidence type="ECO:0000259" key="3">
    <source>
        <dbReference type="Pfam" id="PF00210"/>
    </source>
</evidence>
<sequence>MTYTSRIDLSDHVRKQACALLQARLSDALDLEAQAKQAHWNVKGPHFLQLHQLFDSVHDEIEQFVDLLAERITTLGHVADGRITTTASATTLYGYPLEATGGEAHLKALAGSLGAFGKAVRVGIDQAGTIGDADTADLFTQISRETDKQLWFLEAHLQAH</sequence>
<dbReference type="PANTHER" id="PTHR42932:SF3">
    <property type="entry name" value="DNA PROTECTION DURING STARVATION PROTEIN"/>
    <property type="match status" value="1"/>
</dbReference>
<dbReference type="Gene3D" id="1.20.1260.10">
    <property type="match status" value="1"/>
</dbReference>
<evidence type="ECO:0000256" key="2">
    <source>
        <dbReference type="RuleBase" id="RU003875"/>
    </source>
</evidence>
<dbReference type="NCBIfam" id="NF006975">
    <property type="entry name" value="PRK09448.1"/>
    <property type="match status" value="1"/>
</dbReference>
<dbReference type="GO" id="GO:0016722">
    <property type="term" value="F:oxidoreductase activity, acting on metal ions"/>
    <property type="evidence" value="ECO:0007669"/>
    <property type="project" value="InterPro"/>
</dbReference>
<dbReference type="PIRSF" id="PIRSF005900">
    <property type="entry name" value="Dps"/>
    <property type="match status" value="1"/>
</dbReference>
<evidence type="ECO:0000313" key="5">
    <source>
        <dbReference type="Proteomes" id="UP000589292"/>
    </source>
</evidence>
<evidence type="ECO:0000256" key="1">
    <source>
        <dbReference type="ARBA" id="ARBA00009497"/>
    </source>
</evidence>
<dbReference type="Pfam" id="PF00210">
    <property type="entry name" value="Ferritin"/>
    <property type="match status" value="1"/>
</dbReference>